<comment type="caution">
    <text evidence="2">The sequence shown here is derived from an EMBL/GenBank/DDBJ whole genome shotgun (WGS) entry which is preliminary data.</text>
</comment>
<reference evidence="2 3" key="1">
    <citation type="journal article" date="2016" name="Eur. J. Clin. Microbiol. Infect. Dis.">
        <title>Whole genome sequencing as a tool for phylogenetic analysis of clinical strains of Mitis group streptococci.</title>
        <authorList>
            <person name="Rasmussen L.H."/>
            <person name="Dargis R."/>
            <person name="Hojholt K."/>
            <person name="Christensen J.J."/>
            <person name="Skovgaard O."/>
            <person name="Justesen U.S."/>
            <person name="Rosenvinge F.S."/>
            <person name="Moser C."/>
            <person name="Lukjancenko O."/>
            <person name="Rasmussen S."/>
            <person name="Nielsen X.C."/>
        </authorList>
    </citation>
    <scope>NUCLEOTIDE SEQUENCE [LARGE SCALE GENOMIC DNA]</scope>
    <source>
        <strain evidence="2 3">OD_310347_11</strain>
    </source>
</reference>
<dbReference type="RefSeq" id="WP_084954429.1">
    <property type="nucleotide sequence ID" value="NZ_NCVL01000056.1"/>
</dbReference>
<keyword evidence="1" id="KW-0812">Transmembrane</keyword>
<feature type="transmembrane region" description="Helical" evidence="1">
    <location>
        <begin position="42"/>
        <end position="68"/>
    </location>
</feature>
<sequence>MEKKSIFKAGFEESLNLEDDDFRKLQQEQHDKTAKFFKNGHASLWFCIRSFILSLIFPVGFNFILLAISMEFYESDTLTLPIAKHESLTVNVFLILLIIWLSLVVIGKFIKQTYLLPYRYQFHAFTFMIWFLLEMDLIFLDFLLANLASWEIIGIVGFIVMIIYWMFNIELAGLRKLMYGEVLKETFRNKIAKMIALYGMGILGVAMIVKHLLGFFEIDILNSIKGFGFLLLWIFCNFVLFAIAIFIGFPYFLHAYYKWKYPEEYREWEGQSVEEWYGKAYLKKHPELLEKDTGEN</sequence>
<gene>
    <name evidence="2" type="ORF">B7694_09985</name>
</gene>
<dbReference type="Proteomes" id="UP000193505">
    <property type="component" value="Unassembled WGS sequence"/>
</dbReference>
<feature type="transmembrane region" description="Helical" evidence="1">
    <location>
        <begin position="228"/>
        <end position="253"/>
    </location>
</feature>
<dbReference type="AlphaFoldDB" id="A0A1X1KQG6"/>
<proteinExistence type="predicted"/>
<keyword evidence="1" id="KW-1133">Transmembrane helix</keyword>
<feature type="transmembrane region" description="Helical" evidence="1">
    <location>
        <begin position="195"/>
        <end position="216"/>
    </location>
</feature>
<organism evidence="2 3">
    <name type="scientific">Streptococcus mitis</name>
    <dbReference type="NCBI Taxonomy" id="28037"/>
    <lineage>
        <taxon>Bacteria</taxon>
        <taxon>Bacillati</taxon>
        <taxon>Bacillota</taxon>
        <taxon>Bacilli</taxon>
        <taxon>Lactobacillales</taxon>
        <taxon>Streptococcaceae</taxon>
        <taxon>Streptococcus</taxon>
        <taxon>Streptococcus mitis group</taxon>
    </lineage>
</organism>
<evidence type="ECO:0000313" key="3">
    <source>
        <dbReference type="Proteomes" id="UP000193505"/>
    </source>
</evidence>
<evidence type="ECO:0000256" key="1">
    <source>
        <dbReference type="SAM" id="Phobius"/>
    </source>
</evidence>
<protein>
    <submittedName>
        <fullName evidence="2">Uncharacterized protein</fullName>
    </submittedName>
</protein>
<accession>A0A1X1KQG6</accession>
<feature type="transmembrane region" description="Helical" evidence="1">
    <location>
        <begin position="88"/>
        <end position="110"/>
    </location>
</feature>
<feature type="transmembrane region" description="Helical" evidence="1">
    <location>
        <begin position="122"/>
        <end position="140"/>
    </location>
</feature>
<keyword evidence="1" id="KW-0472">Membrane</keyword>
<feature type="transmembrane region" description="Helical" evidence="1">
    <location>
        <begin position="152"/>
        <end position="174"/>
    </location>
</feature>
<evidence type="ECO:0000313" key="2">
    <source>
        <dbReference type="EMBL" id="ORP01654.1"/>
    </source>
</evidence>
<dbReference type="EMBL" id="NCVL01000056">
    <property type="protein sequence ID" value="ORP01654.1"/>
    <property type="molecule type" value="Genomic_DNA"/>
</dbReference>
<name>A0A1X1KQG6_STRMT</name>